<dbReference type="InterPro" id="IPR036513">
    <property type="entry name" value="STAS_dom_sf"/>
</dbReference>
<keyword evidence="2 5" id="KW-0812">Transmembrane</keyword>
<feature type="transmembrane region" description="Helical" evidence="5">
    <location>
        <begin position="99"/>
        <end position="120"/>
    </location>
</feature>
<keyword evidence="8" id="KW-1185">Reference proteome</keyword>
<comment type="subcellular location">
    <subcellularLocation>
        <location evidence="1">Membrane</location>
        <topology evidence="1">Multi-pass membrane protein</topology>
    </subcellularLocation>
</comment>
<dbReference type="Proteomes" id="UP000175669">
    <property type="component" value="Unassembled WGS sequence"/>
</dbReference>
<name>A0A1E8CFG2_9GAMM</name>
<feature type="transmembrane region" description="Helical" evidence="5">
    <location>
        <begin position="347"/>
        <end position="366"/>
    </location>
</feature>
<dbReference type="PANTHER" id="PTHR11814">
    <property type="entry name" value="SULFATE TRANSPORTER"/>
    <property type="match status" value="1"/>
</dbReference>
<dbReference type="CDD" id="cd07042">
    <property type="entry name" value="STAS_SulP_like_sulfate_transporter"/>
    <property type="match status" value="1"/>
</dbReference>
<feature type="transmembrane region" description="Helical" evidence="5">
    <location>
        <begin position="132"/>
        <end position="154"/>
    </location>
</feature>
<dbReference type="InterPro" id="IPR011547">
    <property type="entry name" value="SLC26A/SulP_dom"/>
</dbReference>
<feature type="transmembrane region" description="Helical" evidence="5">
    <location>
        <begin position="219"/>
        <end position="239"/>
    </location>
</feature>
<dbReference type="GO" id="GO:0016020">
    <property type="term" value="C:membrane"/>
    <property type="evidence" value="ECO:0007669"/>
    <property type="project" value="UniProtKB-SubCell"/>
</dbReference>
<feature type="transmembrane region" description="Helical" evidence="5">
    <location>
        <begin position="74"/>
        <end position="93"/>
    </location>
</feature>
<dbReference type="EMBL" id="MASR01000003">
    <property type="protein sequence ID" value="OFE11200.1"/>
    <property type="molecule type" value="Genomic_DNA"/>
</dbReference>
<keyword evidence="4 5" id="KW-0472">Membrane</keyword>
<keyword evidence="3 5" id="KW-1133">Transmembrane helix</keyword>
<dbReference type="RefSeq" id="WP_070119136.1">
    <property type="nucleotide sequence ID" value="NZ_MASR01000003.1"/>
</dbReference>
<sequence length="570" mass="60281">MSVRYLPVLSWSRTYTRQQFADDLLASLIVMVMLVPQSLAYAMLAGLPPEMGLYASMLPLIAYTFLGSSRALSVGPVAVISLMTAAAISGLGLTDPAQLISAAMVLALMSGLMLVLMGILRLGFLANFLSHPVIAGFITASGILIAVSQLPAILGISASGRNLPEQLLSLHSAIITAWPGFNSPTLVIGFTALVYLFWARSCLSPLLRRAGVPKRAAVIAGRLSPIVAVIASAGAAWYFRLGDHGLALVGEVPAGLPALGVPVFTSIPWASLTGPALLIAVLAFVESVSVAQGLAAKKRQRIDPDQELIGLGAANLAAGFSGGFPVAGGFARSVVNFDAGAATPAAGLFAAILIAGATFVLMPLLAWLPTATLAAIIIVAVWSLLDIAIVSKAWRYSRADFLAVTTTIGLTLLAGVETGIAAGILVSILVHLYKSSRPHVAIVGEIAGSEHFRNVARHQVITHAHILSLRIDESLYFANTRYFEDLIYKEVSERTELQHVILMCSAVNEIDLSALESLEAINRRLNELGIKLHLSEIKGPVMDALQRSDLIRDLSGQVYLSQHLAVQDLL</sequence>
<evidence type="ECO:0000259" key="6">
    <source>
        <dbReference type="PROSITE" id="PS50801"/>
    </source>
</evidence>
<dbReference type="Gene3D" id="3.30.750.24">
    <property type="entry name" value="STAS domain"/>
    <property type="match status" value="1"/>
</dbReference>
<evidence type="ECO:0000313" key="8">
    <source>
        <dbReference type="Proteomes" id="UP000175669"/>
    </source>
</evidence>
<dbReference type="SUPFAM" id="SSF52091">
    <property type="entry name" value="SpoIIaa-like"/>
    <property type="match status" value="1"/>
</dbReference>
<evidence type="ECO:0000256" key="2">
    <source>
        <dbReference type="ARBA" id="ARBA00022692"/>
    </source>
</evidence>
<reference evidence="8" key="1">
    <citation type="submission" date="2016-07" db="EMBL/GenBank/DDBJ databases">
        <authorList>
            <person name="Florea S."/>
            <person name="Webb J.S."/>
            <person name="Jaromczyk J."/>
            <person name="Schardl C.L."/>
        </authorList>
    </citation>
    <scope>NUCLEOTIDE SEQUENCE [LARGE SCALE GENOMIC DNA]</scope>
    <source>
        <strain evidence="8">KCTC 42131</strain>
    </source>
</reference>
<proteinExistence type="predicted"/>
<dbReference type="Pfam" id="PF01740">
    <property type="entry name" value="STAS"/>
    <property type="match status" value="1"/>
</dbReference>
<feature type="transmembrane region" description="Helical" evidence="5">
    <location>
        <begin position="276"/>
        <end position="296"/>
    </location>
</feature>
<dbReference type="InterPro" id="IPR002645">
    <property type="entry name" value="STAS_dom"/>
</dbReference>
<feature type="transmembrane region" description="Helical" evidence="5">
    <location>
        <begin position="20"/>
        <end position="39"/>
    </location>
</feature>
<feature type="domain" description="STAS" evidence="6">
    <location>
        <begin position="456"/>
        <end position="569"/>
    </location>
</feature>
<organism evidence="7 8">
    <name type="scientific">Pseudohongiella acticola</name>
    <dbReference type="NCBI Taxonomy" id="1524254"/>
    <lineage>
        <taxon>Bacteria</taxon>
        <taxon>Pseudomonadati</taxon>
        <taxon>Pseudomonadota</taxon>
        <taxon>Gammaproteobacteria</taxon>
        <taxon>Pseudomonadales</taxon>
        <taxon>Pseudohongiellaceae</taxon>
        <taxon>Pseudohongiella</taxon>
    </lineage>
</organism>
<evidence type="ECO:0000256" key="1">
    <source>
        <dbReference type="ARBA" id="ARBA00004141"/>
    </source>
</evidence>
<gene>
    <name evidence="7" type="ORF">PHACT_15275</name>
</gene>
<dbReference type="Pfam" id="PF00916">
    <property type="entry name" value="Sulfate_transp"/>
    <property type="match status" value="1"/>
</dbReference>
<accession>A0A1E8CFG2</accession>
<feature type="transmembrane region" description="Helical" evidence="5">
    <location>
        <begin position="373"/>
        <end position="394"/>
    </location>
</feature>
<dbReference type="NCBIfam" id="TIGR00815">
    <property type="entry name" value="sulP"/>
    <property type="match status" value="1"/>
</dbReference>
<feature type="transmembrane region" description="Helical" evidence="5">
    <location>
        <begin position="308"/>
        <end position="327"/>
    </location>
</feature>
<dbReference type="InterPro" id="IPR001902">
    <property type="entry name" value="SLC26A/SulP_fam"/>
</dbReference>
<feature type="transmembrane region" description="Helical" evidence="5">
    <location>
        <begin position="406"/>
        <end position="430"/>
    </location>
</feature>
<dbReference type="STRING" id="1524254.PHACT_15275"/>
<evidence type="ECO:0000256" key="5">
    <source>
        <dbReference type="SAM" id="Phobius"/>
    </source>
</evidence>
<feature type="transmembrane region" description="Helical" evidence="5">
    <location>
        <begin position="51"/>
        <end position="67"/>
    </location>
</feature>
<comment type="caution">
    <text evidence="7">The sequence shown here is derived from an EMBL/GenBank/DDBJ whole genome shotgun (WGS) entry which is preliminary data.</text>
</comment>
<evidence type="ECO:0000256" key="4">
    <source>
        <dbReference type="ARBA" id="ARBA00023136"/>
    </source>
</evidence>
<feature type="transmembrane region" description="Helical" evidence="5">
    <location>
        <begin position="174"/>
        <end position="198"/>
    </location>
</feature>
<dbReference type="GO" id="GO:0055085">
    <property type="term" value="P:transmembrane transport"/>
    <property type="evidence" value="ECO:0007669"/>
    <property type="project" value="InterPro"/>
</dbReference>
<dbReference type="PROSITE" id="PS50801">
    <property type="entry name" value="STAS"/>
    <property type="match status" value="1"/>
</dbReference>
<dbReference type="OrthoDB" id="9769739at2"/>
<protein>
    <submittedName>
        <fullName evidence="7">Sodium-independent anion transporter</fullName>
    </submittedName>
</protein>
<evidence type="ECO:0000313" key="7">
    <source>
        <dbReference type="EMBL" id="OFE11200.1"/>
    </source>
</evidence>
<dbReference type="AlphaFoldDB" id="A0A1E8CFG2"/>
<evidence type="ECO:0000256" key="3">
    <source>
        <dbReference type="ARBA" id="ARBA00022989"/>
    </source>
</evidence>